<dbReference type="RefSeq" id="WP_191690863.1">
    <property type="nucleotide sequence ID" value="NZ_JACSQY010000009.1"/>
</dbReference>
<gene>
    <name evidence="1" type="ORF">H9659_12175</name>
</gene>
<evidence type="ECO:0000313" key="1">
    <source>
        <dbReference type="EMBL" id="MBD7909083.1"/>
    </source>
</evidence>
<keyword evidence="2" id="KW-1185">Reference proteome</keyword>
<evidence type="ECO:0000313" key="2">
    <source>
        <dbReference type="Proteomes" id="UP000659496"/>
    </source>
</evidence>
<sequence length="102" mass="12280">MNFEEYLSARHELVENSKKLSEVTIEQYVNRFHNLQRRGIYTDEREVTDEILQQIEQQYKNGLQHYPIPLRYYLEYLDYMDQTAEVSAEEVSSEVENTLVQV</sequence>
<comment type="caution">
    <text evidence="1">The sequence shown here is derived from an EMBL/GenBank/DDBJ whole genome shotgun (WGS) entry which is preliminary data.</text>
</comment>
<proteinExistence type="predicted"/>
<dbReference type="EMBL" id="JACSQY010000009">
    <property type="protein sequence ID" value="MBD7909083.1"/>
    <property type="molecule type" value="Genomic_DNA"/>
</dbReference>
<name>A0ABR8PLN4_9BACL</name>
<protein>
    <submittedName>
        <fullName evidence="1">Uncharacterized protein</fullName>
    </submittedName>
</protein>
<reference evidence="1 2" key="1">
    <citation type="submission" date="2020-08" db="EMBL/GenBank/DDBJ databases">
        <title>A Genomic Blueprint of the Chicken Gut Microbiome.</title>
        <authorList>
            <person name="Gilroy R."/>
            <person name="Ravi A."/>
            <person name="Getino M."/>
            <person name="Pursley I."/>
            <person name="Horton D.L."/>
            <person name="Alikhan N.-F."/>
            <person name="Baker D."/>
            <person name="Gharbi K."/>
            <person name="Hall N."/>
            <person name="Watson M."/>
            <person name="Adriaenssens E.M."/>
            <person name="Foster-Nyarko E."/>
            <person name="Jarju S."/>
            <person name="Secka A."/>
            <person name="Antonio M."/>
            <person name="Oren A."/>
            <person name="Chaudhuri R."/>
            <person name="La Ragione R.M."/>
            <person name="Hildebrand F."/>
            <person name="Pallen M.J."/>
        </authorList>
    </citation>
    <scope>NUCLEOTIDE SEQUENCE [LARGE SCALE GENOMIC DNA]</scope>
    <source>
        <strain evidence="1 2">Sa3CUA8</strain>
    </source>
</reference>
<accession>A0ABR8PLN4</accession>
<organism evidence="1 2">
    <name type="scientific">Sporosarcina gallistercoris</name>
    <dbReference type="NCBI Taxonomy" id="2762245"/>
    <lineage>
        <taxon>Bacteria</taxon>
        <taxon>Bacillati</taxon>
        <taxon>Bacillota</taxon>
        <taxon>Bacilli</taxon>
        <taxon>Bacillales</taxon>
        <taxon>Caryophanaceae</taxon>
        <taxon>Sporosarcina</taxon>
    </lineage>
</organism>
<dbReference type="Proteomes" id="UP000659496">
    <property type="component" value="Unassembled WGS sequence"/>
</dbReference>